<name>A0A9N9EWI8_9GLOM</name>
<sequence length="50" mass="5595">MLSKRTKQQSTIDYQPQDSAANQQKFGLDNTSLHNGVPLVTNTENIDECD</sequence>
<evidence type="ECO:0000256" key="1">
    <source>
        <dbReference type="SAM" id="MobiDB-lite"/>
    </source>
</evidence>
<comment type="caution">
    <text evidence="2">The sequence shown here is derived from an EMBL/GenBank/DDBJ whole genome shotgun (WGS) entry which is preliminary data.</text>
</comment>
<accession>A0A9N9EWI8</accession>
<keyword evidence="3" id="KW-1185">Reference proteome</keyword>
<organism evidence="2 3">
    <name type="scientific">Ambispora leptoticha</name>
    <dbReference type="NCBI Taxonomy" id="144679"/>
    <lineage>
        <taxon>Eukaryota</taxon>
        <taxon>Fungi</taxon>
        <taxon>Fungi incertae sedis</taxon>
        <taxon>Mucoromycota</taxon>
        <taxon>Glomeromycotina</taxon>
        <taxon>Glomeromycetes</taxon>
        <taxon>Archaeosporales</taxon>
        <taxon>Ambisporaceae</taxon>
        <taxon>Ambispora</taxon>
    </lineage>
</organism>
<reference evidence="2" key="1">
    <citation type="submission" date="2021-06" db="EMBL/GenBank/DDBJ databases">
        <authorList>
            <person name="Kallberg Y."/>
            <person name="Tangrot J."/>
            <person name="Rosling A."/>
        </authorList>
    </citation>
    <scope>NUCLEOTIDE SEQUENCE</scope>
    <source>
        <strain evidence="2">FL130A</strain>
    </source>
</reference>
<evidence type="ECO:0000313" key="2">
    <source>
        <dbReference type="EMBL" id="CAG8496596.1"/>
    </source>
</evidence>
<evidence type="ECO:0000313" key="3">
    <source>
        <dbReference type="Proteomes" id="UP000789508"/>
    </source>
</evidence>
<gene>
    <name evidence="2" type="ORF">ALEPTO_LOCUS3262</name>
</gene>
<protein>
    <submittedName>
        <fullName evidence="2">9119_t:CDS:1</fullName>
    </submittedName>
</protein>
<dbReference type="Proteomes" id="UP000789508">
    <property type="component" value="Unassembled WGS sequence"/>
</dbReference>
<feature type="region of interest" description="Disordered" evidence="1">
    <location>
        <begin position="1"/>
        <end position="50"/>
    </location>
</feature>
<proteinExistence type="predicted"/>
<dbReference type="AlphaFoldDB" id="A0A9N9EWI8"/>
<dbReference type="EMBL" id="CAJVPS010000587">
    <property type="protein sequence ID" value="CAG8496596.1"/>
    <property type="molecule type" value="Genomic_DNA"/>
</dbReference>
<feature type="compositionally biased region" description="Polar residues" evidence="1">
    <location>
        <begin position="8"/>
        <end position="44"/>
    </location>
</feature>